<sequence length="110" mass="11957">MAHDEDGYTGDAVLSDGERELAVRVELRGYFEPIDGRYHWYGRVAADGEVAGFAEVGRGRVRLRTPEGVAEGTLSDRDFWGRYRISGTSTPPFPVASAPPEEPAEGPAGF</sequence>
<evidence type="ECO:0000259" key="2">
    <source>
        <dbReference type="Pfam" id="PF16170"/>
    </source>
</evidence>
<organism evidence="3 4">
    <name type="scientific">Gandjariella thermophila</name>
    <dbReference type="NCBI Taxonomy" id="1931992"/>
    <lineage>
        <taxon>Bacteria</taxon>
        <taxon>Bacillati</taxon>
        <taxon>Actinomycetota</taxon>
        <taxon>Actinomycetes</taxon>
        <taxon>Pseudonocardiales</taxon>
        <taxon>Pseudonocardiaceae</taxon>
        <taxon>Gandjariella</taxon>
    </lineage>
</organism>
<comment type="caution">
    <text evidence="3">The sequence shown here is derived from an EMBL/GenBank/DDBJ whole genome shotgun (WGS) entry which is preliminary data.</text>
</comment>
<feature type="region of interest" description="Disordered" evidence="1">
    <location>
        <begin position="89"/>
        <end position="110"/>
    </location>
</feature>
<dbReference type="AlphaFoldDB" id="A0A4D4J3K0"/>
<reference evidence="4" key="1">
    <citation type="submission" date="2019-04" db="EMBL/GenBank/DDBJ databases">
        <title>Draft genome sequence of Pseudonocardiaceae bacterium SL3-2-4.</title>
        <authorList>
            <person name="Ningsih F."/>
            <person name="Yokota A."/>
            <person name="Sakai Y."/>
            <person name="Nanatani K."/>
            <person name="Yabe S."/>
            <person name="Oetari A."/>
            <person name="Sjamsuridzal W."/>
        </authorList>
    </citation>
    <scope>NUCLEOTIDE SEQUENCE [LARGE SCALE GENOMIC DNA]</scope>
    <source>
        <strain evidence="4">SL3-2-4</strain>
    </source>
</reference>
<dbReference type="Pfam" id="PF16170">
    <property type="entry name" value="DUF4873"/>
    <property type="match status" value="1"/>
</dbReference>
<dbReference type="Proteomes" id="UP000298860">
    <property type="component" value="Unassembled WGS sequence"/>
</dbReference>
<feature type="domain" description="DUF4873" evidence="2">
    <location>
        <begin position="5"/>
        <end position="95"/>
    </location>
</feature>
<dbReference type="OrthoDB" id="3683556at2"/>
<keyword evidence="4" id="KW-1185">Reference proteome</keyword>
<evidence type="ECO:0000313" key="4">
    <source>
        <dbReference type="Proteomes" id="UP000298860"/>
    </source>
</evidence>
<name>A0A4D4J3K0_9PSEU</name>
<accession>A0A4D4J3K0</accession>
<evidence type="ECO:0000256" key="1">
    <source>
        <dbReference type="SAM" id="MobiDB-lite"/>
    </source>
</evidence>
<gene>
    <name evidence="3" type="ORF">GTS_16670</name>
</gene>
<proteinExistence type="predicted"/>
<protein>
    <submittedName>
        <fullName evidence="3">DUF4873 domain-containing protein</fullName>
    </submittedName>
</protein>
<dbReference type="EMBL" id="BJFL01000005">
    <property type="protein sequence ID" value="GDY30034.1"/>
    <property type="molecule type" value="Genomic_DNA"/>
</dbReference>
<feature type="compositionally biased region" description="Low complexity" evidence="1">
    <location>
        <begin position="95"/>
        <end position="110"/>
    </location>
</feature>
<dbReference type="RefSeq" id="WP_137813153.1">
    <property type="nucleotide sequence ID" value="NZ_BJFL01000005.1"/>
</dbReference>
<evidence type="ECO:0000313" key="3">
    <source>
        <dbReference type="EMBL" id="GDY30034.1"/>
    </source>
</evidence>
<dbReference type="InterPro" id="IPR032371">
    <property type="entry name" value="DUF4873"/>
</dbReference>